<comment type="caution">
    <text evidence="3">The sequence shown here is derived from an EMBL/GenBank/DDBJ whole genome shotgun (WGS) entry which is preliminary data.</text>
</comment>
<dbReference type="Pfam" id="PF01381">
    <property type="entry name" value="HTH_3"/>
    <property type="match status" value="1"/>
</dbReference>
<dbReference type="SMART" id="SM00028">
    <property type="entry name" value="TPR"/>
    <property type="match status" value="5"/>
</dbReference>
<dbReference type="STRING" id="1157490.EL26_22615"/>
<dbReference type="CDD" id="cd00093">
    <property type="entry name" value="HTH_XRE"/>
    <property type="match status" value="1"/>
</dbReference>
<dbReference type="InterPro" id="IPR019734">
    <property type="entry name" value="TPR_rpt"/>
</dbReference>
<dbReference type="GO" id="GO:0003700">
    <property type="term" value="F:DNA-binding transcription factor activity"/>
    <property type="evidence" value="ECO:0007669"/>
    <property type="project" value="TreeGrafter"/>
</dbReference>
<dbReference type="InterPro" id="IPR011990">
    <property type="entry name" value="TPR-like_helical_dom_sf"/>
</dbReference>
<dbReference type="PANTHER" id="PTHR46797:SF1">
    <property type="entry name" value="METHYLPHOSPHONATE SYNTHASE"/>
    <property type="match status" value="1"/>
</dbReference>
<dbReference type="RefSeq" id="WP_038094182.1">
    <property type="nucleotide sequence ID" value="NZ_JMIR01000047.1"/>
</dbReference>
<dbReference type="SUPFAM" id="SSF47413">
    <property type="entry name" value="lambda repressor-like DNA-binding domains"/>
    <property type="match status" value="1"/>
</dbReference>
<dbReference type="EMBL" id="JMIR01000047">
    <property type="protein sequence ID" value="KEO81092.1"/>
    <property type="molecule type" value="Genomic_DNA"/>
</dbReference>
<keyword evidence="1" id="KW-0238">DNA-binding</keyword>
<evidence type="ECO:0000259" key="2">
    <source>
        <dbReference type="PROSITE" id="PS50943"/>
    </source>
</evidence>
<dbReference type="PANTHER" id="PTHR46797">
    <property type="entry name" value="HTH-TYPE TRANSCRIPTIONAL REGULATOR"/>
    <property type="match status" value="1"/>
</dbReference>
<evidence type="ECO:0000313" key="4">
    <source>
        <dbReference type="Proteomes" id="UP000027931"/>
    </source>
</evidence>
<dbReference type="Gene3D" id="1.10.260.40">
    <property type="entry name" value="lambda repressor-like DNA-binding domains"/>
    <property type="match status" value="1"/>
</dbReference>
<dbReference type="eggNOG" id="COG1396">
    <property type="taxonomic scope" value="Bacteria"/>
</dbReference>
<dbReference type="GO" id="GO:0005829">
    <property type="term" value="C:cytosol"/>
    <property type="evidence" value="ECO:0007669"/>
    <property type="project" value="TreeGrafter"/>
</dbReference>
<dbReference type="GO" id="GO:0003677">
    <property type="term" value="F:DNA binding"/>
    <property type="evidence" value="ECO:0007669"/>
    <property type="project" value="UniProtKB-KW"/>
</dbReference>
<evidence type="ECO:0000313" key="3">
    <source>
        <dbReference type="EMBL" id="KEO81092.1"/>
    </source>
</evidence>
<reference evidence="3 4" key="1">
    <citation type="journal article" date="2013" name="Int. J. Syst. Evol. Microbiol.">
        <title>Tumebacillus flagellatus sp. nov., an alpha-amylase/pullulanase-producing bacterium isolated from cassava wastewater.</title>
        <authorList>
            <person name="Wang Q."/>
            <person name="Xie N."/>
            <person name="Qin Y."/>
            <person name="Shen N."/>
            <person name="Zhu J."/>
            <person name="Mi H."/>
            <person name="Huang R."/>
        </authorList>
    </citation>
    <scope>NUCLEOTIDE SEQUENCE [LARGE SCALE GENOMIC DNA]</scope>
    <source>
        <strain evidence="3 4">GST4</strain>
    </source>
</reference>
<dbReference type="InterPro" id="IPR010982">
    <property type="entry name" value="Lambda_DNA-bd_dom_sf"/>
</dbReference>
<accession>A0A074M530</accession>
<dbReference type="Proteomes" id="UP000027931">
    <property type="component" value="Unassembled WGS sequence"/>
</dbReference>
<name>A0A074M530_9BACL</name>
<dbReference type="InterPro" id="IPR050807">
    <property type="entry name" value="TransReg_Diox_bact_type"/>
</dbReference>
<dbReference type="OrthoDB" id="2470999at2"/>
<protein>
    <recommendedName>
        <fullName evidence="2">HTH cro/C1-type domain-containing protein</fullName>
    </recommendedName>
</protein>
<dbReference type="Pfam" id="PF14559">
    <property type="entry name" value="TPR_19"/>
    <property type="match status" value="1"/>
</dbReference>
<keyword evidence="4" id="KW-1185">Reference proteome</keyword>
<sequence>MESFGQRLRQLRMKKGLTQTQLSEGIFTPSMCSQIEADKARPSWRVLVKIAKKLEVTPDELIGDSEMNMVVISEYRLAKGMISAGEFAGALPLLENVIRENNGKLNPFELRYEYGRCQLEVNQLREAEETFQQLLEHANSINGSQILAVRVLHQLGLIERKRKRYQVAEHYLSLALAKLEATKVRDVHLQASLLFALGDVQKQLGQMKKAQITLQLAVPILGEREDIQGLGALYMNLAQTAHKAEEFQQAAEYSQRAEWCFETLNAQCEKLSAEVRLAVLQAEMGERDKAITELERIAESFKKRFRKEEAGITAIELAKLYLANGSLDQAEEASQTGRTLLPTVHPYQAWAAKVQSGIAKARSQHVVAVKYMKQAAECFKLTECQAEYEETMQELSRLYESHDDCQNALRVMHEMWSFNRQMRESRGVVL</sequence>
<feature type="domain" description="HTH cro/C1-type" evidence="2">
    <location>
        <begin position="8"/>
        <end position="61"/>
    </location>
</feature>
<gene>
    <name evidence="3" type="ORF">EL26_22615</name>
</gene>
<dbReference type="Gene3D" id="1.25.40.10">
    <property type="entry name" value="Tetratricopeptide repeat domain"/>
    <property type="match status" value="3"/>
</dbReference>
<dbReference type="Pfam" id="PF13424">
    <property type="entry name" value="TPR_12"/>
    <property type="match status" value="1"/>
</dbReference>
<dbReference type="SUPFAM" id="SSF48452">
    <property type="entry name" value="TPR-like"/>
    <property type="match status" value="2"/>
</dbReference>
<dbReference type="SMART" id="SM00530">
    <property type="entry name" value="HTH_XRE"/>
    <property type="match status" value="1"/>
</dbReference>
<dbReference type="InterPro" id="IPR001387">
    <property type="entry name" value="Cro/C1-type_HTH"/>
</dbReference>
<evidence type="ECO:0000256" key="1">
    <source>
        <dbReference type="ARBA" id="ARBA00023125"/>
    </source>
</evidence>
<dbReference type="PROSITE" id="PS50943">
    <property type="entry name" value="HTH_CROC1"/>
    <property type="match status" value="1"/>
</dbReference>
<organism evidence="3 4">
    <name type="scientific">Tumebacillus flagellatus</name>
    <dbReference type="NCBI Taxonomy" id="1157490"/>
    <lineage>
        <taxon>Bacteria</taxon>
        <taxon>Bacillati</taxon>
        <taxon>Bacillota</taxon>
        <taxon>Bacilli</taxon>
        <taxon>Bacillales</taxon>
        <taxon>Alicyclobacillaceae</taxon>
        <taxon>Tumebacillus</taxon>
    </lineage>
</organism>
<proteinExistence type="predicted"/>
<dbReference type="AlphaFoldDB" id="A0A074M530"/>